<evidence type="ECO:0000256" key="1">
    <source>
        <dbReference type="SAM" id="MobiDB-lite"/>
    </source>
</evidence>
<proteinExistence type="predicted"/>
<feature type="region of interest" description="Disordered" evidence="1">
    <location>
        <begin position="1"/>
        <end position="64"/>
    </location>
</feature>
<protein>
    <submittedName>
        <fullName evidence="2">Uncharacterized protein</fullName>
    </submittedName>
</protein>
<dbReference type="RefSeq" id="WP_034356423.1">
    <property type="nucleotide sequence ID" value="NZ_JRPR02000016.1"/>
</dbReference>
<name>A0A4U8T5P6_9HELI</name>
<accession>A0A4U8T5P6</accession>
<dbReference type="AlphaFoldDB" id="A0A4U8T5P6"/>
<evidence type="ECO:0000313" key="2">
    <source>
        <dbReference type="EMBL" id="TLD94855.1"/>
    </source>
</evidence>
<dbReference type="STRING" id="1677920.LS71_08255"/>
<comment type="caution">
    <text evidence="2">The sequence shown here is derived from an EMBL/GenBank/DDBJ whole genome shotgun (WGS) entry which is preliminary data.</text>
</comment>
<organism evidence="2 3">
    <name type="scientific">Helicobacter jaachi</name>
    <dbReference type="NCBI Taxonomy" id="1677920"/>
    <lineage>
        <taxon>Bacteria</taxon>
        <taxon>Pseudomonadati</taxon>
        <taxon>Campylobacterota</taxon>
        <taxon>Epsilonproteobacteria</taxon>
        <taxon>Campylobacterales</taxon>
        <taxon>Helicobacteraceae</taxon>
        <taxon>Helicobacter</taxon>
    </lineage>
</organism>
<evidence type="ECO:0000313" key="3">
    <source>
        <dbReference type="Proteomes" id="UP000029733"/>
    </source>
</evidence>
<reference evidence="2 3" key="1">
    <citation type="journal article" date="2014" name="Genome Announc.">
        <title>Draft genome sequences of eight enterohepatic helicobacter species isolated from both laboratory and wild rodents.</title>
        <authorList>
            <person name="Sheh A."/>
            <person name="Shen Z."/>
            <person name="Fox J.G."/>
        </authorList>
    </citation>
    <scope>NUCLEOTIDE SEQUENCE [LARGE SCALE GENOMIC DNA]</scope>
    <source>
        <strain evidence="2 3">MIT 09-6949</strain>
    </source>
</reference>
<feature type="compositionally biased region" description="Basic and acidic residues" evidence="1">
    <location>
        <begin position="39"/>
        <end position="53"/>
    </location>
</feature>
<sequence>MAVDKNKAKAFAQGMNSSTTGAKISNWFKKLQTPNNPQEEQKPKEADSNEKESTLVVLLPTQRQ</sequence>
<feature type="compositionally biased region" description="Polar residues" evidence="1">
    <location>
        <begin position="14"/>
        <end position="23"/>
    </location>
</feature>
<keyword evidence="3" id="KW-1185">Reference proteome</keyword>
<gene>
    <name evidence="2" type="ORF">LS71_009130</name>
</gene>
<dbReference type="EMBL" id="JRPR02000016">
    <property type="protein sequence ID" value="TLD94855.1"/>
    <property type="molecule type" value="Genomic_DNA"/>
</dbReference>
<dbReference type="Proteomes" id="UP000029733">
    <property type="component" value="Unassembled WGS sequence"/>
</dbReference>